<evidence type="ECO:0000259" key="8">
    <source>
        <dbReference type="PROSITE" id="PS50109"/>
    </source>
</evidence>
<feature type="transmembrane region" description="Helical" evidence="7">
    <location>
        <begin position="58"/>
        <end position="79"/>
    </location>
</feature>
<dbReference type="InterPro" id="IPR050736">
    <property type="entry name" value="Sensor_HK_Regulatory"/>
</dbReference>
<dbReference type="EC" id="2.7.13.3" evidence="2"/>
<dbReference type="InterPro" id="IPR003661">
    <property type="entry name" value="HisK_dim/P_dom"/>
</dbReference>
<dbReference type="InterPro" id="IPR003594">
    <property type="entry name" value="HATPase_dom"/>
</dbReference>
<comment type="caution">
    <text evidence="9">The sequence shown here is derived from an EMBL/GenBank/DDBJ whole genome shotgun (WGS) entry which is preliminary data.</text>
</comment>
<dbReference type="Pfam" id="PF02518">
    <property type="entry name" value="HATPase_c"/>
    <property type="match status" value="1"/>
</dbReference>
<evidence type="ECO:0000313" key="10">
    <source>
        <dbReference type="Proteomes" id="UP000704960"/>
    </source>
</evidence>
<evidence type="ECO:0000256" key="4">
    <source>
        <dbReference type="ARBA" id="ARBA00022679"/>
    </source>
</evidence>
<keyword evidence="3" id="KW-0597">Phosphoprotein</keyword>
<accession>A0A932YVW2</accession>
<evidence type="ECO:0000256" key="5">
    <source>
        <dbReference type="ARBA" id="ARBA00022777"/>
    </source>
</evidence>
<dbReference type="PROSITE" id="PS50109">
    <property type="entry name" value="HIS_KIN"/>
    <property type="match status" value="1"/>
</dbReference>
<keyword evidence="6" id="KW-0902">Two-component regulatory system</keyword>
<dbReference type="InterPro" id="IPR036890">
    <property type="entry name" value="HATPase_C_sf"/>
</dbReference>
<name>A0A932YVW2_9BACT</name>
<evidence type="ECO:0000256" key="3">
    <source>
        <dbReference type="ARBA" id="ARBA00022553"/>
    </source>
</evidence>
<feature type="transmembrane region" description="Helical" evidence="7">
    <location>
        <begin position="27"/>
        <end position="46"/>
    </location>
</feature>
<dbReference type="SMART" id="SM00388">
    <property type="entry name" value="HisKA"/>
    <property type="match status" value="1"/>
</dbReference>
<protein>
    <recommendedName>
        <fullName evidence="2">histidine kinase</fullName>
        <ecNumber evidence="2">2.7.13.3</ecNumber>
    </recommendedName>
</protein>
<dbReference type="Proteomes" id="UP000704960">
    <property type="component" value="Unassembled WGS sequence"/>
</dbReference>
<dbReference type="EMBL" id="JACQMJ010000008">
    <property type="protein sequence ID" value="MBI4132422.1"/>
    <property type="molecule type" value="Genomic_DNA"/>
</dbReference>
<dbReference type="InterPro" id="IPR005467">
    <property type="entry name" value="His_kinase_dom"/>
</dbReference>
<evidence type="ECO:0000256" key="6">
    <source>
        <dbReference type="ARBA" id="ARBA00023012"/>
    </source>
</evidence>
<dbReference type="PRINTS" id="PR00344">
    <property type="entry name" value="BCTRLSENSOR"/>
</dbReference>
<evidence type="ECO:0000256" key="2">
    <source>
        <dbReference type="ARBA" id="ARBA00012438"/>
    </source>
</evidence>
<dbReference type="InterPro" id="IPR036097">
    <property type="entry name" value="HisK_dim/P_sf"/>
</dbReference>
<dbReference type="GO" id="GO:0000155">
    <property type="term" value="F:phosphorelay sensor kinase activity"/>
    <property type="evidence" value="ECO:0007669"/>
    <property type="project" value="InterPro"/>
</dbReference>
<dbReference type="Gene3D" id="3.30.565.10">
    <property type="entry name" value="Histidine kinase-like ATPase, C-terminal domain"/>
    <property type="match status" value="1"/>
</dbReference>
<evidence type="ECO:0000256" key="1">
    <source>
        <dbReference type="ARBA" id="ARBA00000085"/>
    </source>
</evidence>
<reference evidence="9" key="1">
    <citation type="submission" date="2020-07" db="EMBL/GenBank/DDBJ databases">
        <title>Huge and variable diversity of episymbiotic CPR bacteria and DPANN archaea in groundwater ecosystems.</title>
        <authorList>
            <person name="He C.Y."/>
            <person name="Keren R."/>
            <person name="Whittaker M."/>
            <person name="Farag I.F."/>
            <person name="Doudna J."/>
            <person name="Cate J.H.D."/>
            <person name="Banfield J.F."/>
        </authorList>
    </citation>
    <scope>NUCLEOTIDE SEQUENCE</scope>
    <source>
        <strain evidence="9">NC_groundwater_1226_Ag_S-0.1um_59_124</strain>
    </source>
</reference>
<dbReference type="Pfam" id="PF00512">
    <property type="entry name" value="HisKA"/>
    <property type="match status" value="1"/>
</dbReference>
<dbReference type="PANTHER" id="PTHR43711:SF31">
    <property type="entry name" value="HISTIDINE KINASE"/>
    <property type="match status" value="1"/>
</dbReference>
<evidence type="ECO:0000256" key="7">
    <source>
        <dbReference type="SAM" id="Phobius"/>
    </source>
</evidence>
<keyword evidence="7" id="KW-0472">Membrane</keyword>
<dbReference type="AlphaFoldDB" id="A0A932YVW2"/>
<proteinExistence type="predicted"/>
<dbReference type="CDD" id="cd00082">
    <property type="entry name" value="HisKA"/>
    <property type="match status" value="1"/>
</dbReference>
<dbReference type="SUPFAM" id="SSF47384">
    <property type="entry name" value="Homodimeric domain of signal transducing histidine kinase"/>
    <property type="match status" value="1"/>
</dbReference>
<dbReference type="InterPro" id="IPR004358">
    <property type="entry name" value="Sig_transdc_His_kin-like_C"/>
</dbReference>
<organism evidence="9 10">
    <name type="scientific">Candidatus Sungiibacteriota bacterium</name>
    <dbReference type="NCBI Taxonomy" id="2750080"/>
    <lineage>
        <taxon>Bacteria</taxon>
        <taxon>Candidatus Sungiibacteriota</taxon>
    </lineage>
</organism>
<gene>
    <name evidence="9" type="ORF">HY474_02205</name>
</gene>
<keyword evidence="4" id="KW-0808">Transferase</keyword>
<dbReference type="Gene3D" id="1.10.287.130">
    <property type="match status" value="1"/>
</dbReference>
<keyword evidence="5 9" id="KW-0418">Kinase</keyword>
<keyword evidence="7" id="KW-0812">Transmembrane</keyword>
<sequence length="337" mass="36513">MPAFFPRLNVIAECRAANIDFWSCPPFLFVVMGLVNIAAMVGSYLLSARFVDEPEVAALIVIAVSVIIFIIGNFIIHGFNQIAEANRIKSEFIAIVSHQLRSPLAIFKWTIDAITRARPAGSPAGDLAEAGASGGGGAVGDAAADTAGTDHLAILRENTEKMIQLVNMLLEVSRIEAGRLILRHDPVRLDILTEEQVQSFAAYARASNIAIDIAAPASLPPVRGDQERIKMIVSNLIDNAIRYSMAGGRIAISIAPHGQKFLEWKISDSGVGIPDGEQRFVFQKFFRATSGVERQAAGSGLGLYIARSLITALDGDIGFISHDHKGTTFWFRLPLYR</sequence>
<comment type="catalytic activity">
    <reaction evidence="1">
        <text>ATP + protein L-histidine = ADP + protein N-phospho-L-histidine.</text>
        <dbReference type="EC" id="2.7.13.3"/>
    </reaction>
</comment>
<dbReference type="SUPFAM" id="SSF55874">
    <property type="entry name" value="ATPase domain of HSP90 chaperone/DNA topoisomerase II/histidine kinase"/>
    <property type="match status" value="1"/>
</dbReference>
<dbReference type="PANTHER" id="PTHR43711">
    <property type="entry name" value="TWO-COMPONENT HISTIDINE KINASE"/>
    <property type="match status" value="1"/>
</dbReference>
<keyword evidence="7" id="KW-1133">Transmembrane helix</keyword>
<dbReference type="SMART" id="SM00387">
    <property type="entry name" value="HATPase_c"/>
    <property type="match status" value="1"/>
</dbReference>
<evidence type="ECO:0000313" key="9">
    <source>
        <dbReference type="EMBL" id="MBI4132422.1"/>
    </source>
</evidence>
<feature type="domain" description="Histidine kinase" evidence="8">
    <location>
        <begin position="95"/>
        <end position="337"/>
    </location>
</feature>